<organism evidence="1 2">
    <name type="scientific">Cichorium intybus</name>
    <name type="common">Chicory</name>
    <dbReference type="NCBI Taxonomy" id="13427"/>
    <lineage>
        <taxon>Eukaryota</taxon>
        <taxon>Viridiplantae</taxon>
        <taxon>Streptophyta</taxon>
        <taxon>Embryophyta</taxon>
        <taxon>Tracheophyta</taxon>
        <taxon>Spermatophyta</taxon>
        <taxon>Magnoliopsida</taxon>
        <taxon>eudicotyledons</taxon>
        <taxon>Gunneridae</taxon>
        <taxon>Pentapetalae</taxon>
        <taxon>asterids</taxon>
        <taxon>campanulids</taxon>
        <taxon>Asterales</taxon>
        <taxon>Asteraceae</taxon>
        <taxon>Cichorioideae</taxon>
        <taxon>Cichorieae</taxon>
        <taxon>Cichoriinae</taxon>
        <taxon>Cichorium</taxon>
    </lineage>
</organism>
<evidence type="ECO:0000313" key="1">
    <source>
        <dbReference type="EMBL" id="KAI3749237.1"/>
    </source>
</evidence>
<gene>
    <name evidence="1" type="ORF">L2E82_19844</name>
</gene>
<comment type="caution">
    <text evidence="1">The sequence shown here is derived from an EMBL/GenBank/DDBJ whole genome shotgun (WGS) entry which is preliminary data.</text>
</comment>
<accession>A0ACB9DRQ5</accession>
<dbReference type="Proteomes" id="UP001055811">
    <property type="component" value="Linkage Group LG04"/>
</dbReference>
<reference evidence="2" key="1">
    <citation type="journal article" date="2022" name="Mol. Ecol. Resour.">
        <title>The genomes of chicory, endive, great burdock and yacon provide insights into Asteraceae palaeo-polyploidization history and plant inulin production.</title>
        <authorList>
            <person name="Fan W."/>
            <person name="Wang S."/>
            <person name="Wang H."/>
            <person name="Wang A."/>
            <person name="Jiang F."/>
            <person name="Liu H."/>
            <person name="Zhao H."/>
            <person name="Xu D."/>
            <person name="Zhang Y."/>
        </authorList>
    </citation>
    <scope>NUCLEOTIDE SEQUENCE [LARGE SCALE GENOMIC DNA]</scope>
    <source>
        <strain evidence="2">cv. Punajuju</strain>
    </source>
</reference>
<proteinExistence type="predicted"/>
<reference evidence="1 2" key="2">
    <citation type="journal article" date="2022" name="Mol. Ecol. Resour.">
        <title>The genomes of chicory, endive, great burdock and yacon provide insights into Asteraceae paleo-polyploidization history and plant inulin production.</title>
        <authorList>
            <person name="Fan W."/>
            <person name="Wang S."/>
            <person name="Wang H."/>
            <person name="Wang A."/>
            <person name="Jiang F."/>
            <person name="Liu H."/>
            <person name="Zhao H."/>
            <person name="Xu D."/>
            <person name="Zhang Y."/>
        </authorList>
    </citation>
    <scope>NUCLEOTIDE SEQUENCE [LARGE SCALE GENOMIC DNA]</scope>
    <source>
        <strain evidence="2">cv. Punajuju</strain>
        <tissue evidence="1">Leaves</tissue>
    </source>
</reference>
<keyword evidence="2" id="KW-1185">Reference proteome</keyword>
<evidence type="ECO:0000313" key="2">
    <source>
        <dbReference type="Proteomes" id="UP001055811"/>
    </source>
</evidence>
<dbReference type="EMBL" id="CM042012">
    <property type="protein sequence ID" value="KAI3749237.1"/>
    <property type="molecule type" value="Genomic_DNA"/>
</dbReference>
<protein>
    <submittedName>
        <fullName evidence="1">Uncharacterized protein</fullName>
    </submittedName>
</protein>
<name>A0ACB9DRQ5_CICIN</name>
<sequence>MTRVTISRGDGNHWLLLALYLFSRLFNYRNFRQTLSKLLCLKVMAEPEANQTTEPLVPRDGEEEHLKYLDFVQSAVIYFVVCFSTVYEYAKENAGPLKPGVQTVESTVKTVIGPVCERFHDVPYELLKFVDLKVGDALKELNRHVPSHLKEAPSQAKYVANNFPEVARDLALEAFKTARKVAHTLYIKYEPTAKELYISYEPIAEKYAVSAWRSLNKLPVFPQVAQVAVPTAAFVAEKYNYAVCYTAEKGYPVAQYLPLVPVEKIAKVFQEDQHVPTDGQAIQVDT</sequence>